<organism evidence="1 2">
    <name type="scientific">Actinomyces urogenitalis DORA_12</name>
    <dbReference type="NCBI Taxonomy" id="1403939"/>
    <lineage>
        <taxon>Bacteria</taxon>
        <taxon>Bacillati</taxon>
        <taxon>Actinomycetota</taxon>
        <taxon>Actinomycetes</taxon>
        <taxon>Actinomycetales</taxon>
        <taxon>Actinomycetaceae</taxon>
        <taxon>Actinomyces</taxon>
    </lineage>
</organism>
<dbReference type="Proteomes" id="UP000018852">
    <property type="component" value="Unassembled WGS sequence"/>
</dbReference>
<evidence type="ECO:0000313" key="2">
    <source>
        <dbReference type="Proteomes" id="UP000018852"/>
    </source>
</evidence>
<dbReference type="PROSITE" id="PS51318">
    <property type="entry name" value="TAT"/>
    <property type="match status" value="1"/>
</dbReference>
<reference evidence="1 2" key="1">
    <citation type="submission" date="2013-12" db="EMBL/GenBank/DDBJ databases">
        <title>A Varibaculum cambriense genome reconstructed from a premature infant gut community with otherwise low bacterial novelty that shifts toward anaerobic metabolism during the third week of life.</title>
        <authorList>
            <person name="Brown C.T."/>
            <person name="Sharon I."/>
            <person name="Thomas B.C."/>
            <person name="Castelle C.J."/>
            <person name="Morowitz M.J."/>
            <person name="Banfield J.F."/>
        </authorList>
    </citation>
    <scope>NUCLEOTIDE SEQUENCE [LARGE SCALE GENOMIC DNA]</scope>
    <source>
        <strain evidence="2">DORA_12</strain>
    </source>
</reference>
<dbReference type="AlphaFoldDB" id="W1VFE7"/>
<gene>
    <name evidence="1" type="ORF">Q605_AUC00687G0002</name>
</gene>
<protein>
    <submittedName>
        <fullName evidence="1">ABC superfamily ATP binding cassette transporter, periplasmic binding-protein</fullName>
    </submittedName>
</protein>
<proteinExistence type="predicted"/>
<accession>W1VFE7</accession>
<sequence>MKMTRRHALGLGSAALAAGILSACGRQGGGASSGDTKALTGWVGALQDSQKSDFDRLI</sequence>
<dbReference type="PROSITE" id="PS51257">
    <property type="entry name" value="PROKAR_LIPOPROTEIN"/>
    <property type="match status" value="1"/>
</dbReference>
<dbReference type="InterPro" id="IPR006311">
    <property type="entry name" value="TAT_signal"/>
</dbReference>
<feature type="non-terminal residue" evidence="1">
    <location>
        <position position="58"/>
    </location>
</feature>
<comment type="caution">
    <text evidence="1">The sequence shown here is derived from an EMBL/GenBank/DDBJ whole genome shotgun (WGS) entry which is preliminary data.</text>
</comment>
<evidence type="ECO:0000313" key="1">
    <source>
        <dbReference type="EMBL" id="ETJ04406.1"/>
    </source>
</evidence>
<dbReference type="EMBL" id="AZLV01000687">
    <property type="protein sequence ID" value="ETJ04406.1"/>
    <property type="molecule type" value="Genomic_DNA"/>
</dbReference>
<name>W1VFE7_9ACTO</name>